<feature type="signal peptide" evidence="2">
    <location>
        <begin position="1"/>
        <end position="23"/>
    </location>
</feature>
<evidence type="ECO:0000256" key="1">
    <source>
        <dbReference type="SAM" id="MobiDB-lite"/>
    </source>
</evidence>
<accession>A0A7S1MCK3</accession>
<feature type="region of interest" description="Disordered" evidence="1">
    <location>
        <begin position="228"/>
        <end position="256"/>
    </location>
</feature>
<reference evidence="3" key="1">
    <citation type="submission" date="2021-01" db="EMBL/GenBank/DDBJ databases">
        <authorList>
            <person name="Corre E."/>
            <person name="Pelletier E."/>
            <person name="Niang G."/>
            <person name="Scheremetjew M."/>
            <person name="Finn R."/>
            <person name="Kale V."/>
            <person name="Holt S."/>
            <person name="Cochrane G."/>
            <person name="Meng A."/>
            <person name="Brown T."/>
            <person name="Cohen L."/>
        </authorList>
    </citation>
    <scope>NUCLEOTIDE SEQUENCE</scope>
    <source>
        <strain evidence="3">OF101</strain>
    </source>
</reference>
<organism evidence="3">
    <name type="scientific">Alexandrium catenella</name>
    <name type="common">Red tide dinoflagellate</name>
    <name type="synonym">Gonyaulax catenella</name>
    <dbReference type="NCBI Taxonomy" id="2925"/>
    <lineage>
        <taxon>Eukaryota</taxon>
        <taxon>Sar</taxon>
        <taxon>Alveolata</taxon>
        <taxon>Dinophyceae</taxon>
        <taxon>Gonyaulacales</taxon>
        <taxon>Pyrocystaceae</taxon>
        <taxon>Alexandrium</taxon>
    </lineage>
</organism>
<name>A0A7S1MCK3_ALECA</name>
<dbReference type="EMBL" id="HBGE01033780">
    <property type="protein sequence ID" value="CAD9127443.1"/>
    <property type="molecule type" value="Transcribed_RNA"/>
</dbReference>
<gene>
    <name evidence="3" type="ORF">ACAT0790_LOCUS20435</name>
</gene>
<proteinExistence type="predicted"/>
<feature type="region of interest" description="Disordered" evidence="1">
    <location>
        <begin position="67"/>
        <end position="90"/>
    </location>
</feature>
<dbReference type="AlphaFoldDB" id="A0A7S1MCK3"/>
<feature type="compositionally biased region" description="Polar residues" evidence="1">
    <location>
        <begin position="74"/>
        <end position="83"/>
    </location>
</feature>
<feature type="chain" id="PRO_5031460181" evidence="2">
    <location>
        <begin position="24"/>
        <end position="287"/>
    </location>
</feature>
<sequence length="287" mass="30232">MEHRRAAPLILMAALSALAPADAGYVRRSAARALQQAEAPPAEVADHRQTLPVDLWQLISRTPEHAAMVREPKSNSNSSQATASKDAAEQAQPIAMQVPQEELDKLSAKLSAGCEERFSAILRGKGPALSDFGGPHGNNATSAGCQKLNGSLCTTKANVMHMRSAPNGRKMRSTLEAQGQGCLPSECLDKSDLQVLASFMQLKARELVPGTGVEVELHVDCSSSGGSVAAVGQDAEQRTEDKAPVSSLEHQKSAMPKTEALRSACRGHVVSGLTLLVALLVQARSAS</sequence>
<protein>
    <submittedName>
        <fullName evidence="3">Uncharacterized protein</fullName>
    </submittedName>
</protein>
<evidence type="ECO:0000313" key="3">
    <source>
        <dbReference type="EMBL" id="CAD9127443.1"/>
    </source>
</evidence>
<keyword evidence="2" id="KW-0732">Signal</keyword>
<evidence type="ECO:0000256" key="2">
    <source>
        <dbReference type="SAM" id="SignalP"/>
    </source>
</evidence>